<sequence length="42" mass="4825">MAERERAALKEIERKKLCTAPAYNKGGYQYISSEEQAKHIGR</sequence>
<proteinExistence type="predicted"/>
<evidence type="ECO:0000313" key="1">
    <source>
        <dbReference type="EMBL" id="APT41120.1"/>
    </source>
</evidence>
<reference evidence="1" key="1">
    <citation type="submission" date="2017-01" db="EMBL/GenBank/DDBJ databases">
        <title>Complete Genome Sequence of two Novel Multi-drug resistant Klebsiella pneumoniae Phage vB_Kpn_IME260.</title>
        <authorList>
            <person name="Xing S."/>
            <person name="Pan X."/>
            <person name="Sun Q."/>
            <person name="Pei G."/>
            <person name="Mi Z."/>
            <person name="An X."/>
            <person name="Tong Y."/>
        </authorList>
    </citation>
    <scope>NUCLEOTIDE SEQUENCE [LARGE SCALE GENOMIC DNA]</scope>
</reference>
<dbReference type="KEGG" id="vg:40073084"/>
<dbReference type="GeneID" id="40073084"/>
<dbReference type="RefSeq" id="YP_009597453.1">
    <property type="nucleotide sequence ID" value="NC_041899.1"/>
</dbReference>
<dbReference type="EMBL" id="KX845404">
    <property type="protein sequence ID" value="APT41120.1"/>
    <property type="molecule type" value="Genomic_DNA"/>
</dbReference>
<dbReference type="Proteomes" id="UP000225617">
    <property type="component" value="Segment"/>
</dbReference>
<accession>A0A1L6Z541</accession>
<organism evidence="1 2">
    <name type="scientific">Klebsiella phage vB_Kpn_IME260</name>
    <dbReference type="NCBI Taxonomy" id="1912318"/>
    <lineage>
        <taxon>Viruses</taxon>
        <taxon>Duplodnaviria</taxon>
        <taxon>Heunggongvirae</taxon>
        <taxon>Uroviricota</taxon>
        <taxon>Caudoviricetes</taxon>
        <taxon>Demerecviridae</taxon>
        <taxon>Sugarlandvirus</taxon>
        <taxon>Sugarlandvirus IME260</taxon>
    </lineage>
</organism>
<evidence type="ECO:0000313" key="2">
    <source>
        <dbReference type="Proteomes" id="UP000225617"/>
    </source>
</evidence>
<keyword evidence="2" id="KW-1185">Reference proteome</keyword>
<dbReference type="OrthoDB" id="18534at10239"/>
<name>A0A1L6Z541_9CAUD</name>
<protein>
    <submittedName>
        <fullName evidence="1">Uncharacterized protein</fullName>
    </submittedName>
</protein>